<dbReference type="OrthoDB" id="16820at2759"/>
<feature type="active site" description="Proton donor/acceptor" evidence="7">
    <location>
        <position position="165"/>
    </location>
</feature>
<evidence type="ECO:0000256" key="9">
    <source>
        <dbReference type="RuleBase" id="RU361179"/>
    </source>
</evidence>
<feature type="binding site" evidence="8">
    <location>
        <position position="119"/>
    </location>
    <ligand>
        <name>Zn(2+)</name>
        <dbReference type="ChEBI" id="CHEBI:29105"/>
        <note>ligand shared between dimeric partners</note>
    </ligand>
</feature>
<evidence type="ECO:0000256" key="1">
    <source>
        <dbReference type="ARBA" id="ARBA00005008"/>
    </source>
</evidence>
<dbReference type="GO" id="GO:0004462">
    <property type="term" value="F:lactoylglutathione lyase activity"/>
    <property type="evidence" value="ECO:0007669"/>
    <property type="project" value="UniProtKB-UniRule"/>
</dbReference>
<dbReference type="CDD" id="cd07233">
    <property type="entry name" value="GlxI_Zn"/>
    <property type="match status" value="1"/>
</dbReference>
<dbReference type="PROSITE" id="PS00934">
    <property type="entry name" value="GLYOXALASE_I_1"/>
    <property type="match status" value="1"/>
</dbReference>
<comment type="caution">
    <text evidence="10">The sequence shown here is derived from an EMBL/GenBank/DDBJ whole genome shotgun (WGS) entry which is preliminary data.</text>
</comment>
<keyword evidence="4 8" id="KW-0479">Metal-binding</keyword>
<gene>
    <name evidence="10" type="ORF">PACLA_8A028486</name>
</gene>
<dbReference type="PANTHER" id="PTHR10374">
    <property type="entry name" value="LACTOYLGLUTATHIONE LYASE GLYOXALASE I"/>
    <property type="match status" value="1"/>
</dbReference>
<comment type="cofactor">
    <cofactor evidence="8">
        <name>Zn(2+)</name>
        <dbReference type="ChEBI" id="CHEBI:29105"/>
    </cofactor>
    <text evidence="8">Binds 1 zinc ion per subunit. In the homodimer, two zinc ions are bound between subunits.</text>
</comment>
<evidence type="ECO:0000256" key="3">
    <source>
        <dbReference type="ARBA" id="ARBA00012081"/>
    </source>
</evidence>
<dbReference type="UniPathway" id="UPA00619">
    <property type="reaction ID" value="UER00675"/>
</dbReference>
<dbReference type="InterPro" id="IPR029068">
    <property type="entry name" value="Glyas_Bleomycin-R_OHBP_Dase"/>
</dbReference>
<comment type="catalytic activity">
    <reaction evidence="9">
        <text>(R)-S-lactoylglutathione = methylglyoxal + glutathione</text>
        <dbReference type="Rhea" id="RHEA:19069"/>
        <dbReference type="ChEBI" id="CHEBI:17158"/>
        <dbReference type="ChEBI" id="CHEBI:57474"/>
        <dbReference type="ChEBI" id="CHEBI:57925"/>
        <dbReference type="EC" id="4.4.1.5"/>
    </reaction>
</comment>
<dbReference type="InterPro" id="IPR018146">
    <property type="entry name" value="Glyoxalase_1_CS"/>
</dbReference>
<comment type="similarity">
    <text evidence="2 9">Belongs to the glyoxalase I family.</text>
</comment>
<dbReference type="InterPro" id="IPR004361">
    <property type="entry name" value="Glyoxalase_1"/>
</dbReference>
<feature type="binding site" evidence="8">
    <location>
        <position position="26"/>
    </location>
    <ligand>
        <name>Zn(2+)</name>
        <dbReference type="ChEBI" id="CHEBI:29105"/>
        <note>ligand shared between dimeric partners</note>
    </ligand>
</feature>
<dbReference type="InterPro" id="IPR037523">
    <property type="entry name" value="VOC_core"/>
</dbReference>
<dbReference type="EC" id="4.4.1.5" evidence="3 9"/>
<dbReference type="PROSITE" id="PS00935">
    <property type="entry name" value="GLYOXALASE_I_2"/>
    <property type="match status" value="1"/>
</dbReference>
<keyword evidence="5 8" id="KW-0862">Zinc</keyword>
<evidence type="ECO:0000313" key="11">
    <source>
        <dbReference type="Proteomes" id="UP001152795"/>
    </source>
</evidence>
<evidence type="ECO:0000313" key="10">
    <source>
        <dbReference type="EMBL" id="CAB4020904.1"/>
    </source>
</evidence>
<dbReference type="InterPro" id="IPR004360">
    <property type="entry name" value="Glyas_Fos-R_dOase_dom"/>
</dbReference>
<evidence type="ECO:0000256" key="8">
    <source>
        <dbReference type="PIRSR" id="PIRSR604361-3"/>
    </source>
</evidence>
<reference evidence="10" key="1">
    <citation type="submission" date="2020-04" db="EMBL/GenBank/DDBJ databases">
        <authorList>
            <person name="Alioto T."/>
            <person name="Alioto T."/>
            <person name="Gomez Garrido J."/>
        </authorList>
    </citation>
    <scope>NUCLEOTIDE SEQUENCE</scope>
    <source>
        <strain evidence="10">A484AB</strain>
    </source>
</reference>
<accession>A0A6S7INW1</accession>
<dbReference type="GO" id="GO:0046872">
    <property type="term" value="F:metal ion binding"/>
    <property type="evidence" value="ECO:0007669"/>
    <property type="project" value="UniProtKB-UniRule"/>
</dbReference>
<proteinExistence type="inferred from homology"/>
<evidence type="ECO:0000256" key="4">
    <source>
        <dbReference type="ARBA" id="ARBA00022723"/>
    </source>
</evidence>
<dbReference type="SUPFAM" id="SSF54593">
    <property type="entry name" value="Glyoxalase/Bleomycin resistance protein/Dihydroxybiphenyl dioxygenase"/>
    <property type="match status" value="1"/>
</dbReference>
<dbReference type="Proteomes" id="UP001152795">
    <property type="component" value="Unassembled WGS sequence"/>
</dbReference>
<keyword evidence="11" id="KW-1185">Reference proteome</keyword>
<dbReference type="AlphaFoldDB" id="A0A6S7INW1"/>
<dbReference type="PROSITE" id="PS51819">
    <property type="entry name" value="VOC"/>
    <property type="match status" value="1"/>
</dbReference>
<organism evidence="10 11">
    <name type="scientific">Paramuricea clavata</name>
    <name type="common">Red gorgonian</name>
    <name type="synonym">Violescent sea-whip</name>
    <dbReference type="NCBI Taxonomy" id="317549"/>
    <lineage>
        <taxon>Eukaryota</taxon>
        <taxon>Metazoa</taxon>
        <taxon>Cnidaria</taxon>
        <taxon>Anthozoa</taxon>
        <taxon>Octocorallia</taxon>
        <taxon>Malacalcyonacea</taxon>
        <taxon>Plexauridae</taxon>
        <taxon>Paramuricea</taxon>
    </lineage>
</organism>
<sequence length="177" mass="20350">MALSEAELKSSIHEPDVSTKDFIMQQTMLRIKDPKISLDFYTRVLGMRLLGKYDFPGMEFSLYFVGYEKAEDIPDEKDARTKWCFSRRGTIELTHNWGTENDANFNYHNGNSEPKGFGHIGIEVPDVDKACERFEKLGVKFVKKPNDGKMKGLAFIQDPDGYWIEVLNSDNLIKITK</sequence>
<dbReference type="Gene3D" id="3.10.180.10">
    <property type="entry name" value="2,3-Dihydroxybiphenyl 1,2-Dioxygenase, domain 1"/>
    <property type="match status" value="1"/>
</dbReference>
<comment type="pathway">
    <text evidence="1 9">Secondary metabolite metabolism; methylglyoxal degradation; (R)-lactate from methylglyoxal: step 1/2.</text>
</comment>
<keyword evidence="6 9" id="KW-0456">Lyase</keyword>
<dbReference type="Pfam" id="PF00903">
    <property type="entry name" value="Glyoxalase"/>
    <property type="match status" value="1"/>
</dbReference>
<comment type="function">
    <text evidence="9">Catalyzes the conversion of hemimercaptal, formed from methylglyoxal and glutathione, to S-lactoylglutathione.</text>
</comment>
<protein>
    <recommendedName>
        <fullName evidence="3 9">Lactoylglutathione lyase</fullName>
        <ecNumber evidence="3 9">4.4.1.5</ecNumber>
    </recommendedName>
    <alternativeName>
        <fullName evidence="9">Glyoxalase I</fullName>
    </alternativeName>
</protein>
<feature type="binding site" evidence="8">
    <location>
        <position position="92"/>
    </location>
    <ligand>
        <name>Zn(2+)</name>
        <dbReference type="ChEBI" id="CHEBI:29105"/>
        <note>ligand shared between dimeric partners</note>
    </ligand>
</feature>
<dbReference type="PANTHER" id="PTHR10374:SF30">
    <property type="entry name" value="LACTOYLGLUTATHIONE LYASE"/>
    <property type="match status" value="1"/>
</dbReference>
<evidence type="ECO:0000256" key="7">
    <source>
        <dbReference type="PIRSR" id="PIRSR604361-1"/>
    </source>
</evidence>
<evidence type="ECO:0000256" key="2">
    <source>
        <dbReference type="ARBA" id="ARBA00010363"/>
    </source>
</evidence>
<dbReference type="EMBL" id="CACRXK020011179">
    <property type="protein sequence ID" value="CAB4020904.1"/>
    <property type="molecule type" value="Genomic_DNA"/>
</dbReference>
<evidence type="ECO:0000256" key="5">
    <source>
        <dbReference type="ARBA" id="ARBA00022833"/>
    </source>
</evidence>
<feature type="binding site" evidence="8">
    <location>
        <position position="165"/>
    </location>
    <ligand>
        <name>Zn(2+)</name>
        <dbReference type="ChEBI" id="CHEBI:29105"/>
        <note>ligand shared between dimeric partners</note>
    </ligand>
</feature>
<evidence type="ECO:0000256" key="6">
    <source>
        <dbReference type="ARBA" id="ARBA00023239"/>
    </source>
</evidence>
<dbReference type="NCBIfam" id="TIGR00068">
    <property type="entry name" value="glyox_I"/>
    <property type="match status" value="1"/>
</dbReference>
<name>A0A6S7INW1_PARCT</name>